<dbReference type="PROSITE" id="PS00557">
    <property type="entry name" value="FMN_HYDROXY_ACID_DH_1"/>
    <property type="match status" value="1"/>
</dbReference>
<comment type="cofactor">
    <cofactor evidence="1">
        <name>FMN</name>
        <dbReference type="ChEBI" id="CHEBI:58210"/>
    </cofactor>
</comment>
<feature type="domain" description="FMN hydroxy acid dehydrogenase" evidence="8">
    <location>
        <begin position="3"/>
        <end position="366"/>
    </location>
</feature>
<dbReference type="PIRSF" id="PIRSF000138">
    <property type="entry name" value="Al-hdrx_acd_dh"/>
    <property type="match status" value="1"/>
</dbReference>
<evidence type="ECO:0000256" key="6">
    <source>
        <dbReference type="PIRSR" id="PIRSR000138-1"/>
    </source>
</evidence>
<dbReference type="SUPFAM" id="SSF51395">
    <property type="entry name" value="FMN-linked oxidoreductases"/>
    <property type="match status" value="1"/>
</dbReference>
<feature type="binding site" evidence="7">
    <location>
        <position position="134"/>
    </location>
    <ligand>
        <name>glyoxylate</name>
        <dbReference type="ChEBI" id="CHEBI:36655"/>
    </ligand>
</feature>
<protein>
    <submittedName>
        <fullName evidence="9">Alpha-hydroxy-acid oxidizing protein</fullName>
    </submittedName>
</protein>
<dbReference type="InterPro" id="IPR037396">
    <property type="entry name" value="FMN_HAD"/>
</dbReference>
<gene>
    <name evidence="9" type="ORF">HNS30_38775</name>
</gene>
<dbReference type="Pfam" id="PF01070">
    <property type="entry name" value="FMN_dh"/>
    <property type="match status" value="1"/>
</dbReference>
<dbReference type="CDD" id="cd02809">
    <property type="entry name" value="alpha_hydroxyacid_oxid_FMN"/>
    <property type="match status" value="1"/>
</dbReference>
<feature type="binding site" evidence="7">
    <location>
        <begin position="82"/>
        <end position="84"/>
    </location>
    <ligand>
        <name>FMN</name>
        <dbReference type="ChEBI" id="CHEBI:58210"/>
    </ligand>
</feature>
<dbReference type="PANTHER" id="PTHR10578:SF107">
    <property type="entry name" value="2-HYDROXYACID OXIDASE 1"/>
    <property type="match status" value="1"/>
</dbReference>
<evidence type="ECO:0000256" key="7">
    <source>
        <dbReference type="PIRSR" id="PIRSR000138-2"/>
    </source>
</evidence>
<dbReference type="PROSITE" id="PS51349">
    <property type="entry name" value="FMN_HYDROXY_ACID_DH_2"/>
    <property type="match status" value="1"/>
</dbReference>
<evidence type="ECO:0000313" key="9">
    <source>
        <dbReference type="EMBL" id="NOK14974.1"/>
    </source>
</evidence>
<evidence type="ECO:0000256" key="2">
    <source>
        <dbReference type="ARBA" id="ARBA00022630"/>
    </source>
</evidence>
<evidence type="ECO:0000313" key="10">
    <source>
        <dbReference type="Proteomes" id="UP000528460"/>
    </source>
</evidence>
<feature type="binding site" evidence="7">
    <location>
        <position position="132"/>
    </location>
    <ligand>
        <name>glyoxylate</name>
        <dbReference type="ChEBI" id="CHEBI:36655"/>
    </ligand>
</feature>
<keyword evidence="3 7" id="KW-0288">FMN</keyword>
<organism evidence="9 10">
    <name type="scientific">Corallococcus exercitus</name>
    <dbReference type="NCBI Taxonomy" id="2316736"/>
    <lineage>
        <taxon>Bacteria</taxon>
        <taxon>Pseudomonadati</taxon>
        <taxon>Myxococcota</taxon>
        <taxon>Myxococcia</taxon>
        <taxon>Myxococcales</taxon>
        <taxon>Cystobacterineae</taxon>
        <taxon>Myxococcaceae</taxon>
        <taxon>Corallococcus</taxon>
    </lineage>
</organism>
<keyword evidence="2 7" id="KW-0285">Flavoprotein</keyword>
<feature type="binding site" evidence="7">
    <location>
        <position position="237"/>
    </location>
    <ligand>
        <name>FMN</name>
        <dbReference type="ChEBI" id="CHEBI:58210"/>
    </ligand>
</feature>
<feature type="binding site" evidence="7">
    <location>
        <begin position="315"/>
        <end position="316"/>
    </location>
    <ligand>
        <name>FMN</name>
        <dbReference type="ChEBI" id="CHEBI:58210"/>
    </ligand>
</feature>
<dbReference type="EMBL" id="JABFJW010000595">
    <property type="protein sequence ID" value="NOK14974.1"/>
    <property type="molecule type" value="Genomic_DNA"/>
</dbReference>
<name>A0A7Y4K1A8_9BACT</name>
<evidence type="ECO:0000256" key="1">
    <source>
        <dbReference type="ARBA" id="ARBA00001917"/>
    </source>
</evidence>
<keyword evidence="4" id="KW-0560">Oxidoreductase</keyword>
<feature type="binding site" evidence="7">
    <location>
        <begin position="292"/>
        <end position="296"/>
    </location>
    <ligand>
        <name>FMN</name>
        <dbReference type="ChEBI" id="CHEBI:58210"/>
    </ligand>
</feature>
<dbReference type="InterPro" id="IPR000262">
    <property type="entry name" value="FMN-dep_DH"/>
</dbReference>
<dbReference type="Gene3D" id="3.20.20.70">
    <property type="entry name" value="Aldolase class I"/>
    <property type="match status" value="1"/>
</dbReference>
<evidence type="ECO:0000256" key="5">
    <source>
        <dbReference type="ARBA" id="ARBA00024042"/>
    </source>
</evidence>
<evidence type="ECO:0000256" key="4">
    <source>
        <dbReference type="ARBA" id="ARBA00023002"/>
    </source>
</evidence>
<dbReference type="GO" id="GO:0016614">
    <property type="term" value="F:oxidoreductase activity, acting on CH-OH group of donors"/>
    <property type="evidence" value="ECO:0007669"/>
    <property type="project" value="UniProtKB-ARBA"/>
</dbReference>
<dbReference type="AlphaFoldDB" id="A0A7Y4K1A8"/>
<proteinExistence type="inferred from homology"/>
<dbReference type="PANTHER" id="PTHR10578">
    <property type="entry name" value="S -2-HYDROXY-ACID OXIDASE-RELATED"/>
    <property type="match status" value="1"/>
</dbReference>
<feature type="binding site" evidence="7">
    <location>
        <position position="29"/>
    </location>
    <ligand>
        <name>glyoxylate</name>
        <dbReference type="ChEBI" id="CHEBI:36655"/>
    </ligand>
</feature>
<feature type="binding site" evidence="7">
    <location>
        <position position="259"/>
    </location>
    <ligand>
        <name>FMN</name>
        <dbReference type="ChEBI" id="CHEBI:58210"/>
    </ligand>
</feature>
<feature type="active site" description="Proton acceptor" evidence="6">
    <location>
        <position position="261"/>
    </location>
</feature>
<comment type="caution">
    <text evidence="9">The sequence shown here is derived from an EMBL/GenBank/DDBJ whole genome shotgun (WGS) entry which is preliminary data.</text>
</comment>
<evidence type="ECO:0000259" key="8">
    <source>
        <dbReference type="PROSITE" id="PS51349"/>
    </source>
</evidence>
<dbReference type="GO" id="GO:0010181">
    <property type="term" value="F:FMN binding"/>
    <property type="evidence" value="ECO:0007669"/>
    <property type="project" value="InterPro"/>
</dbReference>
<sequence length="366" mass="38688">MTAPAARPLCLDAYEHQARARLPADVFDYVFGGSDDECSLRDSRRAFDAWWLRPSVLVDVARCDTSVELLGTRLSHPLGVAPMAYQALAHPDGEVATARAAGALGGLMVVSTMASRTLEDVAAAATGPLWFQVYCFRERAVTTALIRRAEAAGYQALVLTVDAPRLGRRMRDLRSGFGLPAHVRAANFDAGVNAALGARASGESGIASHASRDFDPSLTWEAVEWVRSVSKLPVLLKGVLTAEDTARAVAAGVDGVIVSNHGGRQLDGAIPPLEALPEVVATAKGRCEVLMDGGIRRGTDVLKALALGAKAVLVGRPVYWGLATGGEEGVGHLLSLLREELELALALAGRPSLPSLDASVLRRRTF</sequence>
<dbReference type="RefSeq" id="WP_171422014.1">
    <property type="nucleotide sequence ID" value="NZ_JABFJW010000595.1"/>
</dbReference>
<comment type="similarity">
    <text evidence="5">Belongs to the FMN-dependent alpha-hydroxy acid dehydrogenase family.</text>
</comment>
<dbReference type="InterPro" id="IPR013785">
    <property type="entry name" value="Aldolase_TIM"/>
</dbReference>
<feature type="binding site" evidence="7">
    <location>
        <position position="160"/>
    </location>
    <ligand>
        <name>FMN</name>
        <dbReference type="ChEBI" id="CHEBI:58210"/>
    </ligand>
</feature>
<feature type="binding site" evidence="7">
    <location>
        <position position="261"/>
    </location>
    <ligand>
        <name>glyoxylate</name>
        <dbReference type="ChEBI" id="CHEBI:36655"/>
    </ligand>
</feature>
<dbReference type="InterPro" id="IPR012133">
    <property type="entry name" value="Alpha-hydoxy_acid_DH_FMN"/>
</dbReference>
<feature type="binding site" evidence="7">
    <location>
        <position position="111"/>
    </location>
    <ligand>
        <name>FMN</name>
        <dbReference type="ChEBI" id="CHEBI:58210"/>
    </ligand>
</feature>
<dbReference type="FunFam" id="3.20.20.70:FF:000029">
    <property type="entry name" value="L-lactate dehydrogenase"/>
    <property type="match status" value="1"/>
</dbReference>
<evidence type="ECO:0000256" key="3">
    <source>
        <dbReference type="ARBA" id="ARBA00022643"/>
    </source>
</evidence>
<dbReference type="Proteomes" id="UP000528460">
    <property type="component" value="Unassembled WGS sequence"/>
</dbReference>
<feature type="binding site" evidence="7">
    <location>
        <position position="264"/>
    </location>
    <ligand>
        <name>glyoxylate</name>
        <dbReference type="ChEBI" id="CHEBI:36655"/>
    </ligand>
</feature>
<accession>A0A7Y4K1A8</accession>
<reference evidence="9 10" key="1">
    <citation type="submission" date="2020-05" db="EMBL/GenBank/DDBJ databases">
        <authorList>
            <person name="Whitworth D."/>
        </authorList>
    </citation>
    <scope>NUCLEOTIDE SEQUENCE [LARGE SCALE GENOMIC DNA]</scope>
    <source>
        <strain evidence="9 10">CA046A</strain>
    </source>
</reference>
<dbReference type="InterPro" id="IPR008259">
    <property type="entry name" value="FMN_hydac_DH_AS"/>
</dbReference>
<feature type="binding site" evidence="7">
    <location>
        <position position="169"/>
    </location>
    <ligand>
        <name>glyoxylate</name>
        <dbReference type="ChEBI" id="CHEBI:36655"/>
    </ligand>
</feature>